<feature type="domain" description="Pyrroline-5-carboxylate reductase catalytic N-terminal" evidence="3">
    <location>
        <begin position="2"/>
        <end position="107"/>
    </location>
</feature>
<dbReference type="Pfam" id="PF03807">
    <property type="entry name" value="F420_oxidored"/>
    <property type="match status" value="1"/>
</dbReference>
<dbReference type="OrthoDB" id="3194817at2"/>
<dbReference type="GO" id="GO:0016491">
    <property type="term" value="F:oxidoreductase activity"/>
    <property type="evidence" value="ECO:0007669"/>
    <property type="project" value="UniProtKB-KW"/>
</dbReference>
<proteinExistence type="predicted"/>
<sequence length="229" mass="23863">MRIAVFGTGTVGRALAGALAERGHEVTVGTRDPGETAARTGPDRMGRPPFSEWQARHPEVGLADYAGAAADAELVVNATSGAGSLPALGAAGAARLAGKILVDVSNPLDFSQGMPPVLNPVNTDSLAERIQQAFPGARVVKTLNTMNAALMVDPGRLAGGDHTVFLSGDDAAAKDTVRELLESFGHRDIIDLGDITSARGAEMWLPLWLRLYGVLGTADFNIKVVRGVE</sequence>
<evidence type="ECO:0000256" key="2">
    <source>
        <dbReference type="SAM" id="MobiDB-lite"/>
    </source>
</evidence>
<gene>
    <name evidence="4" type="ORF">E2R57_09655</name>
</gene>
<keyword evidence="1" id="KW-0560">Oxidoreductase</keyword>
<dbReference type="Proteomes" id="UP000294621">
    <property type="component" value="Unassembled WGS sequence"/>
</dbReference>
<reference evidence="4 5" key="1">
    <citation type="submission" date="2019-03" db="EMBL/GenBank/DDBJ databases">
        <title>Genome Sequencing and Assembly of Various Microbes Isolated from Partially Reclaimed Soil and Acid Mine Drainage (AMD) Site.</title>
        <authorList>
            <person name="Steinbock B."/>
            <person name="Bechtold R."/>
            <person name="Sevigny J.L."/>
            <person name="Thomas D."/>
            <person name="Cuthill L.R."/>
            <person name="Aveiro Johannsen E.J."/>
            <person name="Thomas K."/>
            <person name="Ghosh A."/>
        </authorList>
    </citation>
    <scope>NUCLEOTIDE SEQUENCE [LARGE SCALE GENOMIC DNA]</scope>
    <source>
        <strain evidence="4 5">S-A1</strain>
    </source>
</reference>
<evidence type="ECO:0000313" key="5">
    <source>
        <dbReference type="Proteomes" id="UP000294621"/>
    </source>
</evidence>
<name>A0A4R5Y370_9MICC</name>
<comment type="caution">
    <text evidence="4">The sequence shown here is derived from an EMBL/GenBank/DDBJ whole genome shotgun (WGS) entry which is preliminary data.</text>
</comment>
<dbReference type="SUPFAM" id="SSF51735">
    <property type="entry name" value="NAD(P)-binding Rossmann-fold domains"/>
    <property type="match status" value="1"/>
</dbReference>
<dbReference type="InterPro" id="IPR036291">
    <property type="entry name" value="NAD(P)-bd_dom_sf"/>
</dbReference>
<dbReference type="Gene3D" id="3.40.50.720">
    <property type="entry name" value="NAD(P)-binding Rossmann-like Domain"/>
    <property type="match status" value="1"/>
</dbReference>
<evidence type="ECO:0000256" key="1">
    <source>
        <dbReference type="ARBA" id="ARBA00023002"/>
    </source>
</evidence>
<protein>
    <submittedName>
        <fullName evidence="4">NADP oxidoreductase</fullName>
    </submittedName>
</protein>
<dbReference type="RefSeq" id="WP_133348568.1">
    <property type="nucleotide sequence ID" value="NZ_SMZQ01000004.1"/>
</dbReference>
<dbReference type="InterPro" id="IPR028939">
    <property type="entry name" value="P5C_Rdtase_cat_N"/>
</dbReference>
<evidence type="ECO:0000259" key="3">
    <source>
        <dbReference type="Pfam" id="PF03807"/>
    </source>
</evidence>
<dbReference type="AlphaFoldDB" id="A0A4R5Y370"/>
<feature type="region of interest" description="Disordered" evidence="2">
    <location>
        <begin position="25"/>
        <end position="47"/>
    </location>
</feature>
<accession>A0A4R5Y370</accession>
<evidence type="ECO:0000313" key="4">
    <source>
        <dbReference type="EMBL" id="TDL37987.1"/>
    </source>
</evidence>
<dbReference type="EMBL" id="SMZQ01000004">
    <property type="protein sequence ID" value="TDL37987.1"/>
    <property type="molecule type" value="Genomic_DNA"/>
</dbReference>
<organism evidence="4 5">
    <name type="scientific">Arthrobacter nitrophenolicus</name>
    <dbReference type="NCBI Taxonomy" id="683150"/>
    <lineage>
        <taxon>Bacteria</taxon>
        <taxon>Bacillati</taxon>
        <taxon>Actinomycetota</taxon>
        <taxon>Actinomycetes</taxon>
        <taxon>Micrococcales</taxon>
        <taxon>Micrococcaceae</taxon>
        <taxon>Arthrobacter</taxon>
    </lineage>
</organism>
<dbReference type="PANTHER" id="PTHR14239">
    <property type="entry name" value="DUDULIN-RELATED"/>
    <property type="match status" value="1"/>
</dbReference>
<dbReference type="InterPro" id="IPR051267">
    <property type="entry name" value="STEAP_metalloreductase"/>
</dbReference>